<protein>
    <submittedName>
        <fullName evidence="1">Uncharacterized protein</fullName>
    </submittedName>
</protein>
<dbReference type="Proteomes" id="UP000325440">
    <property type="component" value="Unassembled WGS sequence"/>
</dbReference>
<keyword evidence="2" id="KW-1185">Reference proteome</keyword>
<reference evidence="1 2" key="1">
    <citation type="submission" date="2019-08" db="EMBL/GenBank/DDBJ databases">
        <authorList>
            <person name="Alioto T."/>
            <person name="Alioto T."/>
            <person name="Gomez Garrido J."/>
        </authorList>
    </citation>
    <scope>NUCLEOTIDE SEQUENCE [LARGE SCALE GENOMIC DNA]</scope>
</reference>
<evidence type="ECO:0000313" key="2">
    <source>
        <dbReference type="Proteomes" id="UP000325440"/>
    </source>
</evidence>
<dbReference type="EMBL" id="CABPRJ010002377">
    <property type="protein sequence ID" value="VVC44235.1"/>
    <property type="molecule type" value="Genomic_DNA"/>
</dbReference>
<dbReference type="AlphaFoldDB" id="A0A5E4NRG7"/>
<accession>A0A5E4NRG7</accession>
<gene>
    <name evidence="1" type="ORF">CINCED_3A020150</name>
</gene>
<sequence>MLFIQQSMTKLRRNLIVLLLQFYQKPDKISSKIRRTIIKRIFRKCILIIYIAMSTQKKYHHQLNFVQNYHYTEHTQVLCIQTIKYTEYCLETLNERGFNQKWGVQAFEFALYHWVYNSKHDDKYSEVWTYFFHMISVVVFDLNQRLASPSEWCGDNKMKNIRPTSIEFCQEQLTMDFGGYVTPLNCAKFAFLNLSFNELKDISKKYATYLFNYIEKNDMTIPETHCDVLAGELSNNPQYFEKYKSDEILAKGFNRTDGNQCFELAFKFRKVKSMAKTSFLWDFCVSLIPNEQFESLHEALDIYHWCENENLINK</sequence>
<name>A0A5E4NRG7_9HEMI</name>
<organism evidence="1 2">
    <name type="scientific">Cinara cedri</name>
    <dbReference type="NCBI Taxonomy" id="506608"/>
    <lineage>
        <taxon>Eukaryota</taxon>
        <taxon>Metazoa</taxon>
        <taxon>Ecdysozoa</taxon>
        <taxon>Arthropoda</taxon>
        <taxon>Hexapoda</taxon>
        <taxon>Insecta</taxon>
        <taxon>Pterygota</taxon>
        <taxon>Neoptera</taxon>
        <taxon>Paraneoptera</taxon>
        <taxon>Hemiptera</taxon>
        <taxon>Sternorrhyncha</taxon>
        <taxon>Aphidomorpha</taxon>
        <taxon>Aphidoidea</taxon>
        <taxon>Aphididae</taxon>
        <taxon>Lachninae</taxon>
        <taxon>Cinara</taxon>
    </lineage>
</organism>
<proteinExistence type="predicted"/>
<evidence type="ECO:0000313" key="1">
    <source>
        <dbReference type="EMBL" id="VVC44235.1"/>
    </source>
</evidence>